<gene>
    <name evidence="1" type="ORF">PCOR1329_LOCUS69621</name>
</gene>
<organism evidence="1 2">
    <name type="scientific">Prorocentrum cordatum</name>
    <dbReference type="NCBI Taxonomy" id="2364126"/>
    <lineage>
        <taxon>Eukaryota</taxon>
        <taxon>Sar</taxon>
        <taxon>Alveolata</taxon>
        <taxon>Dinophyceae</taxon>
        <taxon>Prorocentrales</taxon>
        <taxon>Prorocentraceae</taxon>
        <taxon>Prorocentrum</taxon>
    </lineage>
</organism>
<sequence length="53" mass="5879">VLSALTDFLKEPTELEDYIGDLEGDIDPEALMKWADFIVALRKAVKPATSLTQ</sequence>
<comment type="caution">
    <text evidence="1">The sequence shown here is derived from an EMBL/GenBank/DDBJ whole genome shotgun (WGS) entry which is preliminary data.</text>
</comment>
<feature type="non-terminal residue" evidence="1">
    <location>
        <position position="53"/>
    </location>
</feature>
<proteinExistence type="predicted"/>
<feature type="non-terminal residue" evidence="1">
    <location>
        <position position="1"/>
    </location>
</feature>
<keyword evidence="2" id="KW-1185">Reference proteome</keyword>
<evidence type="ECO:0000313" key="2">
    <source>
        <dbReference type="Proteomes" id="UP001189429"/>
    </source>
</evidence>
<dbReference type="EMBL" id="CAUYUJ010019151">
    <property type="protein sequence ID" value="CAK0888944.1"/>
    <property type="molecule type" value="Genomic_DNA"/>
</dbReference>
<reference evidence="1" key="1">
    <citation type="submission" date="2023-10" db="EMBL/GenBank/DDBJ databases">
        <authorList>
            <person name="Chen Y."/>
            <person name="Shah S."/>
            <person name="Dougan E. K."/>
            <person name="Thang M."/>
            <person name="Chan C."/>
        </authorList>
    </citation>
    <scope>NUCLEOTIDE SEQUENCE [LARGE SCALE GENOMIC DNA]</scope>
</reference>
<protein>
    <submittedName>
        <fullName evidence="1">Uncharacterized protein</fullName>
    </submittedName>
</protein>
<name>A0ABN9WTU2_9DINO</name>
<dbReference type="Proteomes" id="UP001189429">
    <property type="component" value="Unassembled WGS sequence"/>
</dbReference>
<accession>A0ABN9WTU2</accession>
<evidence type="ECO:0000313" key="1">
    <source>
        <dbReference type="EMBL" id="CAK0888944.1"/>
    </source>
</evidence>